<keyword evidence="4" id="KW-1185">Reference proteome</keyword>
<feature type="transmembrane region" description="Helical" evidence="1">
    <location>
        <begin position="41"/>
        <end position="59"/>
    </location>
</feature>
<keyword evidence="1" id="KW-0812">Transmembrane</keyword>
<evidence type="ECO:0000256" key="1">
    <source>
        <dbReference type="SAM" id="Phobius"/>
    </source>
</evidence>
<protein>
    <recommendedName>
        <fullName evidence="5">PEP-CTERM protein-sorting domain-containing protein</fullName>
    </recommendedName>
</protein>
<gene>
    <name evidence="3" type="ORF">SAMN05444278_103135</name>
</gene>
<reference evidence="3 4" key="1">
    <citation type="submission" date="2016-11" db="EMBL/GenBank/DDBJ databases">
        <authorList>
            <person name="Jaros S."/>
            <person name="Januszkiewicz K."/>
            <person name="Wedrychowicz H."/>
        </authorList>
    </citation>
    <scope>NUCLEOTIDE SEQUENCE [LARGE SCALE GENOMIC DNA]</scope>
    <source>
        <strain evidence="3 4">DSM 25661</strain>
    </source>
</reference>
<dbReference type="OrthoDB" id="1375681at2"/>
<dbReference type="STRING" id="1155689.SAMN05444278_103135"/>
<dbReference type="Proteomes" id="UP000184462">
    <property type="component" value="Unassembled WGS sequence"/>
</dbReference>
<keyword evidence="2" id="KW-0732">Signal</keyword>
<organism evidence="3 4">
    <name type="scientific">Psychroflexus salarius</name>
    <dbReference type="NCBI Taxonomy" id="1155689"/>
    <lineage>
        <taxon>Bacteria</taxon>
        <taxon>Pseudomonadati</taxon>
        <taxon>Bacteroidota</taxon>
        <taxon>Flavobacteriia</taxon>
        <taxon>Flavobacteriales</taxon>
        <taxon>Flavobacteriaceae</taxon>
        <taxon>Psychroflexus</taxon>
    </lineage>
</organism>
<evidence type="ECO:0000313" key="4">
    <source>
        <dbReference type="Proteomes" id="UP000184462"/>
    </source>
</evidence>
<dbReference type="EMBL" id="FQTW01000003">
    <property type="protein sequence ID" value="SHE61096.1"/>
    <property type="molecule type" value="Genomic_DNA"/>
</dbReference>
<feature type="chain" id="PRO_5013019366" description="PEP-CTERM protein-sorting domain-containing protein" evidence="2">
    <location>
        <begin position="23"/>
        <end position="63"/>
    </location>
</feature>
<keyword evidence="1" id="KW-1133">Transmembrane helix</keyword>
<accession>A0A1M4UWJ4</accession>
<evidence type="ECO:0000313" key="3">
    <source>
        <dbReference type="EMBL" id="SHE61096.1"/>
    </source>
</evidence>
<evidence type="ECO:0000256" key="2">
    <source>
        <dbReference type="SAM" id="SignalP"/>
    </source>
</evidence>
<feature type="signal peptide" evidence="2">
    <location>
        <begin position="1"/>
        <end position="22"/>
    </location>
</feature>
<name>A0A1M4UWJ4_9FLAO</name>
<dbReference type="RefSeq" id="WP_073192585.1">
    <property type="nucleotide sequence ID" value="NZ_FQTW01000003.1"/>
</dbReference>
<dbReference type="AlphaFoldDB" id="A0A1M4UWJ4"/>
<sequence>MRHTYKYALLIMMVLLATQVNAQGLEDAIGFEDTVSDTPAAPIHFLIPLAMAVGAFLGIKKLK</sequence>
<evidence type="ECO:0008006" key="5">
    <source>
        <dbReference type="Google" id="ProtNLM"/>
    </source>
</evidence>
<proteinExistence type="predicted"/>
<keyword evidence="1" id="KW-0472">Membrane</keyword>